<name>A0A0Q3R2D5_BRADI</name>
<evidence type="ECO:0000313" key="3">
    <source>
        <dbReference type="Proteomes" id="UP000008810"/>
    </source>
</evidence>
<keyword evidence="3" id="KW-1185">Reference proteome</keyword>
<organism evidence="1">
    <name type="scientific">Brachypodium distachyon</name>
    <name type="common">Purple false brome</name>
    <name type="synonym">Trachynia distachya</name>
    <dbReference type="NCBI Taxonomy" id="15368"/>
    <lineage>
        <taxon>Eukaryota</taxon>
        <taxon>Viridiplantae</taxon>
        <taxon>Streptophyta</taxon>
        <taxon>Embryophyta</taxon>
        <taxon>Tracheophyta</taxon>
        <taxon>Spermatophyta</taxon>
        <taxon>Magnoliopsida</taxon>
        <taxon>Liliopsida</taxon>
        <taxon>Poales</taxon>
        <taxon>Poaceae</taxon>
        <taxon>BOP clade</taxon>
        <taxon>Pooideae</taxon>
        <taxon>Stipodae</taxon>
        <taxon>Brachypodieae</taxon>
        <taxon>Brachypodium</taxon>
    </lineage>
</organism>
<evidence type="ECO:0008006" key="4">
    <source>
        <dbReference type="Google" id="ProtNLM"/>
    </source>
</evidence>
<dbReference type="EMBL" id="CM000881">
    <property type="protein sequence ID" value="KQK07634.2"/>
    <property type="molecule type" value="Genomic_DNA"/>
</dbReference>
<dbReference type="Proteomes" id="UP000008810">
    <property type="component" value="Chromosome 2"/>
</dbReference>
<dbReference type="InParanoid" id="A0A0Q3R2D5"/>
<dbReference type="PANTHER" id="PTHR33116:SF87">
    <property type="entry name" value="OS01G0158850 PROTEIN"/>
    <property type="match status" value="1"/>
</dbReference>
<proteinExistence type="predicted"/>
<gene>
    <name evidence="1" type="ORF">BRADI_2g36877v3</name>
</gene>
<protein>
    <recommendedName>
        <fullName evidence="4">Reverse transcriptase zinc-binding domain-containing protein</fullName>
    </recommendedName>
</protein>
<reference evidence="1" key="2">
    <citation type="submission" date="2017-06" db="EMBL/GenBank/DDBJ databases">
        <title>WGS assembly of Brachypodium distachyon.</title>
        <authorList>
            <consortium name="The International Brachypodium Initiative"/>
            <person name="Lucas S."/>
            <person name="Harmon-Smith M."/>
            <person name="Lail K."/>
            <person name="Tice H."/>
            <person name="Grimwood J."/>
            <person name="Bruce D."/>
            <person name="Barry K."/>
            <person name="Shu S."/>
            <person name="Lindquist E."/>
            <person name="Wang M."/>
            <person name="Pitluck S."/>
            <person name="Vogel J.P."/>
            <person name="Garvin D.F."/>
            <person name="Mockler T.C."/>
            <person name="Schmutz J."/>
            <person name="Rokhsar D."/>
            <person name="Bevan M.W."/>
        </authorList>
    </citation>
    <scope>NUCLEOTIDE SEQUENCE</scope>
    <source>
        <strain evidence="1">Bd21</strain>
    </source>
</reference>
<dbReference type="OrthoDB" id="687314at2759"/>
<dbReference type="AlphaFoldDB" id="A0A0Q3R2D5"/>
<sequence>MDAVLLPAGTIQEIDQQCRAFFWTGEEHANGGNCKVAWDIVCAPASKGGGGLGFRCLRTHNICLLLKHLAKVHSPGLPPWESRFAASYGWSPLRDLGDVHHLDTPVWKDISSGLDLLRSSTKVAVDKGRATSFWLDLWIGTDTLASRFPALFSHSLRPNIPVDAAILTLDGLSTYRPRLSLSAQLEFGDLQILLSTVVLDLQVPDVEWVNSTTRPLPRNTCPFCDLPETRLHLFLQCASIRPVWDALQPLHPNAPGCPSLVHPAAHSPSDKVHASVLIAVLSNIWKRRNAMVFTNTLEDLFRIVERSFADIYLWSHRCNSQSKKALLNDWAVMLAHLARNL</sequence>
<reference evidence="1 2" key="1">
    <citation type="journal article" date="2010" name="Nature">
        <title>Genome sequencing and analysis of the model grass Brachypodium distachyon.</title>
        <authorList>
            <consortium name="International Brachypodium Initiative"/>
        </authorList>
    </citation>
    <scope>NUCLEOTIDE SEQUENCE [LARGE SCALE GENOMIC DNA]</scope>
    <source>
        <strain evidence="1 2">Bd21</strain>
    </source>
</reference>
<dbReference type="PANTHER" id="PTHR33116">
    <property type="entry name" value="REVERSE TRANSCRIPTASE ZINC-BINDING DOMAIN-CONTAINING PROTEIN-RELATED-RELATED"/>
    <property type="match status" value="1"/>
</dbReference>
<evidence type="ECO:0000313" key="1">
    <source>
        <dbReference type="EMBL" id="KQK07634.2"/>
    </source>
</evidence>
<dbReference type="EnsemblPlants" id="KQK07634">
    <property type="protein sequence ID" value="KQK07634"/>
    <property type="gene ID" value="BRADI_2g36877v3"/>
</dbReference>
<dbReference type="Gramene" id="KQK07634">
    <property type="protein sequence ID" value="KQK07634"/>
    <property type="gene ID" value="BRADI_2g36877v3"/>
</dbReference>
<reference evidence="2" key="3">
    <citation type="submission" date="2018-08" db="UniProtKB">
        <authorList>
            <consortium name="EnsemblPlants"/>
        </authorList>
    </citation>
    <scope>IDENTIFICATION</scope>
    <source>
        <strain evidence="2">cv. Bd21</strain>
    </source>
</reference>
<accession>A0A0Q3R2D5</accession>
<evidence type="ECO:0000313" key="2">
    <source>
        <dbReference type="EnsemblPlants" id="KQK07634"/>
    </source>
</evidence>